<dbReference type="RefSeq" id="WP_257447602.1">
    <property type="nucleotide sequence ID" value="NZ_JANIPJ010000011.1"/>
</dbReference>
<evidence type="ECO:0000313" key="2">
    <source>
        <dbReference type="Proteomes" id="UP001141950"/>
    </source>
</evidence>
<dbReference type="Proteomes" id="UP001141950">
    <property type="component" value="Unassembled WGS sequence"/>
</dbReference>
<gene>
    <name evidence="1" type="ORF">NQZ67_15720</name>
</gene>
<dbReference type="EMBL" id="JANIPJ010000011">
    <property type="protein sequence ID" value="MCR2805335.1"/>
    <property type="molecule type" value="Genomic_DNA"/>
</dbReference>
<name>A0A9X2MS33_9BACL</name>
<organism evidence="1 2">
    <name type="scientific">Paenibacillus soyae</name>
    <dbReference type="NCBI Taxonomy" id="2969249"/>
    <lineage>
        <taxon>Bacteria</taxon>
        <taxon>Bacillati</taxon>
        <taxon>Bacillota</taxon>
        <taxon>Bacilli</taxon>
        <taxon>Bacillales</taxon>
        <taxon>Paenibacillaceae</taxon>
        <taxon>Paenibacillus</taxon>
    </lineage>
</organism>
<evidence type="ECO:0000313" key="1">
    <source>
        <dbReference type="EMBL" id="MCR2805335.1"/>
    </source>
</evidence>
<accession>A0A9X2MS33</accession>
<sequence>MTINMEVISGKGDGTVDITGFNYIKVKTSAGPIRIEYVNDGHTSMFPYFGSDNEVIVPAGVTSITVKAHSSVTWWFELWNTRPAINQTELKISLTDDGCSVTGDEYICYIGEKLGTPADISGLRINMDGLQRLFGKALSTHSADDAATYLQYKTRVLELVAAGNGN</sequence>
<proteinExistence type="predicted"/>
<comment type="caution">
    <text evidence="1">The sequence shown here is derived from an EMBL/GenBank/DDBJ whole genome shotgun (WGS) entry which is preliminary data.</text>
</comment>
<dbReference type="AlphaFoldDB" id="A0A9X2MS33"/>
<keyword evidence="2" id="KW-1185">Reference proteome</keyword>
<reference evidence="1" key="1">
    <citation type="submission" date="2022-08" db="EMBL/GenBank/DDBJ databases">
        <title>The genomic sequence of strain Paenibacillus sp. SCIV0701.</title>
        <authorList>
            <person name="Zhao H."/>
        </authorList>
    </citation>
    <scope>NUCLEOTIDE SEQUENCE</scope>
    <source>
        <strain evidence="1">SCIV0701</strain>
    </source>
</reference>
<protein>
    <submittedName>
        <fullName evidence="1">Uncharacterized protein</fullName>
    </submittedName>
</protein>